<evidence type="ECO:0008006" key="4">
    <source>
        <dbReference type="Google" id="ProtNLM"/>
    </source>
</evidence>
<evidence type="ECO:0000313" key="2">
    <source>
        <dbReference type="EMBL" id="KAG7369269.1"/>
    </source>
</evidence>
<sequence length="333" mass="37162">MPSAITSFFRSALAVRRSDFCIARMPHGKKWTADECTVAAKAYVAATQDEINGADQTAADFSKRLNSFMKSFSPPACAGTGTYWDRDPDGRRGVIWQFLRDTVTKECQKFNVSLNRVRNANLSGLTEEEKVNVAVASHLRKISVGETLYSYKNFDKISWRFYGAWHVLKDTEKVRAPQQSRLPSEEVASAVDAFGDNSTLSDSPVESPVDDVPVLSVSSKSSRRGRDKAKNDAFFNNILAKKTKILAEIRTEERRKADAMRMNNWLAMLRDPNIPDRLKEIAFENVEEEVQKSRREREGAPGLIPLPPPTAAEAHENDDISADSHGYEGTAAL</sequence>
<comment type="caution">
    <text evidence="2">The sequence shown here is derived from an EMBL/GenBank/DDBJ whole genome shotgun (WGS) entry which is preliminary data.</text>
</comment>
<accession>A0A9K3Q5M8</accession>
<reference evidence="2" key="1">
    <citation type="journal article" date="2021" name="Sci. Rep.">
        <title>Diploid genomic architecture of Nitzschia inconspicua, an elite biomass production diatom.</title>
        <authorList>
            <person name="Oliver A."/>
            <person name="Podell S."/>
            <person name="Pinowska A."/>
            <person name="Traller J.C."/>
            <person name="Smith S.R."/>
            <person name="McClure R."/>
            <person name="Beliaev A."/>
            <person name="Bohutskyi P."/>
            <person name="Hill E.A."/>
            <person name="Rabines A."/>
            <person name="Zheng H."/>
            <person name="Allen L.Z."/>
            <person name="Kuo A."/>
            <person name="Grigoriev I.V."/>
            <person name="Allen A.E."/>
            <person name="Hazlebeck D."/>
            <person name="Allen E.E."/>
        </authorList>
    </citation>
    <scope>NUCLEOTIDE SEQUENCE</scope>
    <source>
        <strain evidence="2">Hildebrandi</strain>
    </source>
</reference>
<feature type="region of interest" description="Disordered" evidence="1">
    <location>
        <begin position="292"/>
        <end position="333"/>
    </location>
</feature>
<dbReference type="Proteomes" id="UP000693970">
    <property type="component" value="Unassembled WGS sequence"/>
</dbReference>
<reference evidence="2" key="2">
    <citation type="submission" date="2021-04" db="EMBL/GenBank/DDBJ databases">
        <authorList>
            <person name="Podell S."/>
        </authorList>
    </citation>
    <scope>NUCLEOTIDE SEQUENCE</scope>
    <source>
        <strain evidence="2">Hildebrandi</strain>
    </source>
</reference>
<organism evidence="2 3">
    <name type="scientific">Nitzschia inconspicua</name>
    <dbReference type="NCBI Taxonomy" id="303405"/>
    <lineage>
        <taxon>Eukaryota</taxon>
        <taxon>Sar</taxon>
        <taxon>Stramenopiles</taxon>
        <taxon>Ochrophyta</taxon>
        <taxon>Bacillariophyta</taxon>
        <taxon>Bacillariophyceae</taxon>
        <taxon>Bacillariophycidae</taxon>
        <taxon>Bacillariales</taxon>
        <taxon>Bacillariaceae</taxon>
        <taxon>Nitzschia</taxon>
    </lineage>
</organism>
<keyword evidence="3" id="KW-1185">Reference proteome</keyword>
<evidence type="ECO:0000313" key="3">
    <source>
        <dbReference type="Proteomes" id="UP000693970"/>
    </source>
</evidence>
<name>A0A9K3Q5M8_9STRA</name>
<feature type="compositionally biased region" description="Low complexity" evidence="1">
    <location>
        <begin position="201"/>
        <end position="220"/>
    </location>
</feature>
<protein>
    <recommendedName>
        <fullName evidence="4">No apical meristem-associated C-terminal domain-containing protein</fullName>
    </recommendedName>
</protein>
<evidence type="ECO:0000256" key="1">
    <source>
        <dbReference type="SAM" id="MobiDB-lite"/>
    </source>
</evidence>
<proteinExistence type="predicted"/>
<dbReference type="AlphaFoldDB" id="A0A9K3Q5M8"/>
<gene>
    <name evidence="2" type="ORF">IV203_032012</name>
</gene>
<feature type="region of interest" description="Disordered" evidence="1">
    <location>
        <begin position="197"/>
        <end position="228"/>
    </location>
</feature>
<dbReference type="EMBL" id="JAGRRH010000006">
    <property type="protein sequence ID" value="KAG7369269.1"/>
    <property type="molecule type" value="Genomic_DNA"/>
</dbReference>